<accession>A0A5N5PW94</accession>
<dbReference type="Pfam" id="PF05221">
    <property type="entry name" value="AdoHcyase"/>
    <property type="match status" value="1"/>
</dbReference>
<dbReference type="SMART" id="SM00996">
    <property type="entry name" value="AdoHcyase"/>
    <property type="match status" value="1"/>
</dbReference>
<dbReference type="FunFam" id="3.40.50.720:FF:000004">
    <property type="entry name" value="Adenosylhomocysteinase"/>
    <property type="match status" value="1"/>
</dbReference>
<feature type="binding site" evidence="11">
    <location>
        <begin position="217"/>
        <end position="219"/>
    </location>
    <ligand>
        <name>NAD(+)</name>
        <dbReference type="ChEBI" id="CHEBI:57540"/>
    </ligand>
</feature>
<comment type="pathway">
    <text evidence="1 12">Amino-acid biosynthesis; L-homocysteine biosynthesis; L-homocysteine from S-adenosyl-L-homocysteine: step 1/1.</text>
</comment>
<dbReference type="PANTHER" id="PTHR23420">
    <property type="entry name" value="ADENOSYLHOMOCYSTEINASE"/>
    <property type="match status" value="1"/>
</dbReference>
<comment type="function">
    <text evidence="8">Catalyzes the hydrolysis of S-adenosyl-L-homocysteine to form adenosine and homocysteine. Binds copper ions.</text>
</comment>
<evidence type="ECO:0000256" key="7">
    <source>
        <dbReference type="ARBA" id="ARBA00034527"/>
    </source>
</evidence>
<proteinExistence type="inferred from homology"/>
<evidence type="ECO:0000313" key="15">
    <source>
        <dbReference type="EMBL" id="KAB5583895.1"/>
    </source>
</evidence>
<evidence type="ECO:0000256" key="10">
    <source>
        <dbReference type="PIRSR" id="PIRSR001109-1"/>
    </source>
</evidence>
<sequence>WTGFLRSQLRLAAQAYEYYKAVLPTYIYKLPVWLFLSSIASAAVSALRIIQRLASGQTTMSEKLPFKVADISLAEWGRKAIDIAENEMPGLMKLREVYGPTQPLKGARIAGCLHMTVQTAVLIETLKALGAEVQWSSCNIFSTQDHAAAAIAKTGVPVYAWKGETDEEYVWCIEQTIYFKDGQPLNMILDDGGDLTNLVHQKYPKLLAGIKGLSEETTTGVHNLYKMLKKGELKVPAINVNDSVTKSKFDNLYGCRESLIDGIKRATDVMIAGKVAVVAGYGDVGKGCVQALRGFGARVIVTEIDPINALQAAMEGYEVTTMDEACKEGNIFVTTTGCEDIILGRHFEQMKDDAIVCNIGHFDCEIDMKWLSENAAERINVKPQVDRYLLKNGRHVIVLAEGRLVNLGCAMGHPSFVMSNSFSNQVLAQIELWTNTSKYTVGVYFLPKKLDEEVATAHLDKLGVRLTKLTDKQAKYLGIPLEGPFKPDHYRY</sequence>
<dbReference type="SUPFAM" id="SSF52283">
    <property type="entry name" value="Formate/glycerate dehydrogenase catalytic domain-like"/>
    <property type="match status" value="1"/>
</dbReference>
<evidence type="ECO:0000256" key="4">
    <source>
        <dbReference type="ARBA" id="ARBA00022563"/>
    </source>
</evidence>
<dbReference type="NCBIfam" id="TIGR00936">
    <property type="entry name" value="ahcY"/>
    <property type="match status" value="1"/>
</dbReference>
<comment type="caution">
    <text evidence="15">The sequence shown here is derived from an EMBL/GenBank/DDBJ whole genome shotgun (WGS) entry which is preliminary data.</text>
</comment>
<comment type="cofactor">
    <cofactor evidence="11 12">
        <name>NAD(+)</name>
        <dbReference type="ChEBI" id="CHEBI:57540"/>
    </cofactor>
    <text evidence="11 12">Binds 1 NAD(+) per subunit.</text>
</comment>
<dbReference type="Proteomes" id="UP000327468">
    <property type="component" value="Chromosome 2"/>
</dbReference>
<comment type="subunit">
    <text evidence="3">Homotetramer.</text>
</comment>
<feature type="binding site" evidence="10">
    <location>
        <position position="191"/>
    </location>
    <ligand>
        <name>substrate</name>
    </ligand>
</feature>
<keyword evidence="16" id="KW-1185">Reference proteome</keyword>
<feature type="binding site" evidence="10">
    <location>
        <position position="250"/>
    </location>
    <ligand>
        <name>substrate</name>
    </ligand>
</feature>
<feature type="binding site" evidence="10">
    <location>
        <position position="116"/>
    </location>
    <ligand>
        <name>substrate</name>
    </ligand>
</feature>
<dbReference type="InterPro" id="IPR000043">
    <property type="entry name" value="Adenosylhomocysteinase-like"/>
</dbReference>
<dbReference type="InterPro" id="IPR015878">
    <property type="entry name" value="Ado_hCys_hydrolase_NAD-bd"/>
</dbReference>
<evidence type="ECO:0000256" key="13">
    <source>
        <dbReference type="RuleBase" id="RU004166"/>
    </source>
</evidence>
<keyword evidence="6 11" id="KW-0520">NAD</keyword>
<dbReference type="AlphaFoldDB" id="A0A5N5PW94"/>
<evidence type="ECO:0000256" key="6">
    <source>
        <dbReference type="ARBA" id="ARBA00023027"/>
    </source>
</evidence>
<dbReference type="GO" id="GO:0006730">
    <property type="term" value="P:one-carbon metabolic process"/>
    <property type="evidence" value="ECO:0007669"/>
    <property type="project" value="UniProtKB-KW"/>
</dbReference>
<keyword evidence="5 12" id="KW-0378">Hydrolase</keyword>
<dbReference type="GO" id="GO:0033353">
    <property type="term" value="P:S-adenosylmethionine cycle"/>
    <property type="evidence" value="ECO:0007669"/>
    <property type="project" value="TreeGrafter"/>
</dbReference>
<evidence type="ECO:0000256" key="3">
    <source>
        <dbReference type="ARBA" id="ARBA00011881"/>
    </source>
</evidence>
<feature type="binding site" evidence="11">
    <location>
        <begin position="282"/>
        <end position="287"/>
    </location>
    <ligand>
        <name>NAD(+)</name>
        <dbReference type="ChEBI" id="CHEBI:57540"/>
    </ligand>
</feature>
<evidence type="ECO:0000256" key="5">
    <source>
        <dbReference type="ARBA" id="ARBA00022801"/>
    </source>
</evidence>
<dbReference type="EMBL" id="VFJC01000003">
    <property type="protein sequence ID" value="KAB5583895.1"/>
    <property type="molecule type" value="Genomic_DNA"/>
</dbReference>
<dbReference type="InterPro" id="IPR020082">
    <property type="entry name" value="S-Ado-L-homoCys_hydrolase_CS"/>
</dbReference>
<dbReference type="HAMAP" id="MF_00563">
    <property type="entry name" value="AdoHcyase"/>
    <property type="match status" value="1"/>
</dbReference>
<dbReference type="SMART" id="SM00997">
    <property type="entry name" value="AdoHcyase_NAD"/>
    <property type="match status" value="1"/>
</dbReference>
<organism evidence="15 16">
    <name type="scientific">Pangasianodon hypophthalmus</name>
    <name type="common">Striped catfish</name>
    <name type="synonym">Helicophagus hypophthalmus</name>
    <dbReference type="NCBI Taxonomy" id="310915"/>
    <lineage>
        <taxon>Eukaryota</taxon>
        <taxon>Metazoa</taxon>
        <taxon>Chordata</taxon>
        <taxon>Craniata</taxon>
        <taxon>Vertebrata</taxon>
        <taxon>Euteleostomi</taxon>
        <taxon>Actinopterygii</taxon>
        <taxon>Neopterygii</taxon>
        <taxon>Teleostei</taxon>
        <taxon>Ostariophysi</taxon>
        <taxon>Siluriformes</taxon>
        <taxon>Pangasiidae</taxon>
        <taxon>Pangasianodon</taxon>
    </lineage>
</organism>
<evidence type="ECO:0000313" key="16">
    <source>
        <dbReference type="Proteomes" id="UP000327468"/>
    </source>
</evidence>
<dbReference type="NCBIfam" id="NF004005">
    <property type="entry name" value="PRK05476.2-3"/>
    <property type="match status" value="1"/>
</dbReference>
<feature type="domain" description="S-adenosyl-L-homocysteine hydrolase NAD binding" evidence="14">
    <location>
        <begin position="251"/>
        <end position="412"/>
    </location>
</feature>
<evidence type="ECO:0000256" key="1">
    <source>
        <dbReference type="ARBA" id="ARBA00005195"/>
    </source>
</evidence>
<dbReference type="PIRSF" id="PIRSF001109">
    <property type="entry name" value="Ad_hcy_hydrolase"/>
    <property type="match status" value="1"/>
</dbReference>
<dbReference type="GO" id="GO:0005829">
    <property type="term" value="C:cytosol"/>
    <property type="evidence" value="ECO:0007669"/>
    <property type="project" value="TreeGrafter"/>
</dbReference>
<dbReference type="InterPro" id="IPR036291">
    <property type="entry name" value="NAD(P)-bd_dom_sf"/>
</dbReference>
<protein>
    <recommendedName>
        <fullName evidence="7 12">Adenosylhomocysteinase</fullName>
        <ecNumber evidence="7 12">3.13.2.1</ecNumber>
    </recommendedName>
</protein>
<evidence type="ECO:0000256" key="8">
    <source>
        <dbReference type="ARBA" id="ARBA00045926"/>
    </source>
</evidence>
<keyword evidence="4 12" id="KW-0554">One-carbon metabolism</keyword>
<feature type="binding site" evidence="10">
    <location>
        <position position="246"/>
    </location>
    <ligand>
        <name>substrate</name>
    </ligand>
</feature>
<dbReference type="Pfam" id="PF00670">
    <property type="entry name" value="AdoHcyase_NAD"/>
    <property type="match status" value="1"/>
</dbReference>
<feature type="binding site" evidence="11">
    <location>
        <position position="406"/>
    </location>
    <ligand>
        <name>NAD(+)</name>
        <dbReference type="ChEBI" id="CHEBI:57540"/>
    </ligand>
</feature>
<dbReference type="SUPFAM" id="SSF51735">
    <property type="entry name" value="NAD(P)-binding Rossmann-fold domains"/>
    <property type="match status" value="1"/>
</dbReference>
<feature type="binding site" evidence="11">
    <location>
        <begin position="359"/>
        <end position="361"/>
    </location>
    <ligand>
        <name>NAD(+)</name>
        <dbReference type="ChEBI" id="CHEBI:57540"/>
    </ligand>
</feature>
<feature type="binding site" evidence="11">
    <location>
        <position position="413"/>
    </location>
    <ligand>
        <name>NAD(+)</name>
        <dbReference type="ChEBI" id="CHEBI:57540"/>
    </ligand>
</feature>
<feature type="binding site" evidence="10">
    <location>
        <position position="216"/>
    </location>
    <ligand>
        <name>substrate</name>
    </ligand>
</feature>
<evidence type="ECO:0000256" key="9">
    <source>
        <dbReference type="ARBA" id="ARBA00047800"/>
    </source>
</evidence>
<feature type="binding site" evidence="11">
    <location>
        <position position="303"/>
    </location>
    <ligand>
        <name>NAD(+)</name>
        <dbReference type="ChEBI" id="CHEBI:57540"/>
    </ligand>
</feature>
<dbReference type="UniPathway" id="UPA00314">
    <property type="reaction ID" value="UER00076"/>
</dbReference>
<dbReference type="EC" id="3.13.2.1" evidence="7 12"/>
<feature type="binding site" evidence="11">
    <location>
        <position position="308"/>
    </location>
    <ligand>
        <name>NAD(+)</name>
        <dbReference type="ChEBI" id="CHEBI:57540"/>
    </ligand>
</feature>
<comment type="catalytic activity">
    <reaction evidence="9">
        <text>S-adenosyl-L-homocysteine + H2O = L-homocysteine + adenosine</text>
        <dbReference type="Rhea" id="RHEA:21708"/>
        <dbReference type="ChEBI" id="CHEBI:15377"/>
        <dbReference type="ChEBI" id="CHEBI:16335"/>
        <dbReference type="ChEBI" id="CHEBI:57856"/>
        <dbReference type="ChEBI" id="CHEBI:58199"/>
        <dbReference type="EC" id="3.13.2.1"/>
    </reaction>
    <physiologicalReaction direction="left-to-right" evidence="9">
        <dbReference type="Rhea" id="RHEA:21709"/>
    </physiologicalReaction>
</comment>
<dbReference type="InterPro" id="IPR042172">
    <property type="entry name" value="Adenosylhomocyst_ase-like_sf"/>
</dbReference>
<dbReference type="FunFam" id="3.40.50.1480:FF:000004">
    <property type="entry name" value="Adenosylhomocysteinase"/>
    <property type="match status" value="1"/>
</dbReference>
<comment type="similarity">
    <text evidence="2 13">Belongs to the adenosylhomocysteinase family.</text>
</comment>
<gene>
    <name evidence="15" type="ORF">PHYPO_G00101090</name>
</gene>
<evidence type="ECO:0000256" key="2">
    <source>
        <dbReference type="ARBA" id="ARBA00007122"/>
    </source>
</evidence>
<feature type="non-terminal residue" evidence="15">
    <location>
        <position position="1"/>
    </location>
</feature>
<dbReference type="Gene3D" id="3.40.50.720">
    <property type="entry name" value="NAD(P)-binding Rossmann-like Domain"/>
    <property type="match status" value="1"/>
</dbReference>
<dbReference type="CDD" id="cd00401">
    <property type="entry name" value="SAHH"/>
    <property type="match status" value="1"/>
</dbReference>
<evidence type="ECO:0000259" key="14">
    <source>
        <dbReference type="SMART" id="SM00997"/>
    </source>
</evidence>
<dbReference type="PROSITE" id="PS00738">
    <property type="entry name" value="ADOHCYASE_1"/>
    <property type="match status" value="1"/>
</dbReference>
<name>A0A5N5PW94_PANHP</name>
<reference evidence="15 16" key="1">
    <citation type="submission" date="2019-06" db="EMBL/GenBank/DDBJ databases">
        <title>A chromosome-scale genome assembly of the striped catfish, Pangasianodon hypophthalmus.</title>
        <authorList>
            <person name="Wen M."/>
            <person name="Zahm M."/>
            <person name="Roques C."/>
            <person name="Cabau C."/>
            <person name="Klopp C."/>
            <person name="Donnadieu C."/>
            <person name="Jouanno E."/>
            <person name="Avarre J.-C."/>
            <person name="Campet M."/>
            <person name="Ha T.T.T."/>
            <person name="Dugue R."/>
            <person name="Lampietro C."/>
            <person name="Louis A."/>
            <person name="Herpin A."/>
            <person name="Echchiki A."/>
            <person name="Berthelot C."/>
            <person name="Parey E."/>
            <person name="Roest-Crollius H."/>
            <person name="Braasch I."/>
            <person name="Postlethwait J."/>
            <person name="Bobe J."/>
            <person name="Montfort J."/>
            <person name="Bouchez O."/>
            <person name="Begum T."/>
            <person name="Schartl M."/>
            <person name="Guiguen Y."/>
        </authorList>
    </citation>
    <scope>NUCLEOTIDE SEQUENCE [LARGE SCALE GENOMIC DNA]</scope>
    <source>
        <strain evidence="15 16">Indonesia</strain>
        <tissue evidence="15">Blood</tissue>
    </source>
</reference>
<evidence type="ECO:0000256" key="12">
    <source>
        <dbReference type="RuleBase" id="RU000548"/>
    </source>
</evidence>
<dbReference type="Gene3D" id="3.40.50.1480">
    <property type="entry name" value="Adenosylhomocysteinase-like"/>
    <property type="match status" value="3"/>
</dbReference>
<dbReference type="GO" id="GO:0004013">
    <property type="term" value="F:adenosylhomocysteinase activity"/>
    <property type="evidence" value="ECO:0007669"/>
    <property type="project" value="UniProtKB-EC"/>
</dbReference>
<dbReference type="FunFam" id="3.40.50.1480:FF:000007">
    <property type="entry name" value="Adenosylhomocysteinase"/>
    <property type="match status" value="1"/>
</dbReference>
<evidence type="ECO:0000256" key="11">
    <source>
        <dbReference type="PIRSR" id="PIRSR001109-2"/>
    </source>
</evidence>
<dbReference type="PANTHER" id="PTHR23420:SF0">
    <property type="entry name" value="ADENOSYLHOMOCYSTEINASE"/>
    <property type="match status" value="1"/>
</dbReference>